<name>G7TJQ1_XANOB</name>
<proteinExistence type="predicted"/>
<evidence type="ECO:0000256" key="1">
    <source>
        <dbReference type="SAM" id="MobiDB-lite"/>
    </source>
</evidence>
<protein>
    <submittedName>
        <fullName evidence="2">Uncharacterized protein</fullName>
    </submittedName>
</protein>
<evidence type="ECO:0000313" key="3">
    <source>
        <dbReference type="Proteomes" id="UP000008851"/>
    </source>
</evidence>
<sequence length="78" mass="8794">MSSLSQCPHPAHPAARWLQWMPGEVTGHAHHVAARQPIARRHRQQRKQPARTGRRCRFQQRGLEADGGRLAPAADGCW</sequence>
<dbReference type="EMBL" id="CP003057">
    <property type="protein sequence ID" value="AEQ94453.1"/>
    <property type="molecule type" value="Genomic_DNA"/>
</dbReference>
<reference evidence="2 3" key="1">
    <citation type="journal article" date="2011" name="J. Bacteriol.">
        <title>Two new complete genome sequences offer insight into host and tissue specificity of plant pathogenic Xanthomonas spp.</title>
        <authorList>
            <person name="Bogdanove A.J."/>
            <person name="Koebnik R."/>
            <person name="Lu H."/>
            <person name="Furutani A."/>
            <person name="Angiuoli S.V."/>
            <person name="Patil P.B."/>
            <person name="Van Sluys M.A."/>
            <person name="Ryan R.P."/>
            <person name="Meyer D.F."/>
            <person name="Han S.W."/>
            <person name="Aparna G."/>
            <person name="Rajaram M."/>
            <person name="Delcher A.L."/>
            <person name="Phillippy A.M."/>
            <person name="Puiu D."/>
            <person name="Schatz M.C."/>
            <person name="Shumway M."/>
            <person name="Sommer D.D."/>
            <person name="Trapnell C."/>
            <person name="Benahmed F."/>
            <person name="Dimitrov G."/>
            <person name="Madupu R."/>
            <person name="Radune D."/>
            <person name="Sullivan S."/>
            <person name="Jha G."/>
            <person name="Ishihara H."/>
            <person name="Lee S.W."/>
            <person name="Pandey A."/>
            <person name="Sharma V."/>
            <person name="Sriariyanun M."/>
            <person name="Szurek B."/>
            <person name="Vera-Cruz C.M."/>
            <person name="Dorman K.S."/>
            <person name="Ronald P.C."/>
            <person name="Verdier V."/>
            <person name="Dow J.M."/>
            <person name="Sonti R.V."/>
            <person name="Tsuge S."/>
            <person name="Brendel V.P."/>
            <person name="Rabinowicz P.D."/>
            <person name="Leach J.E."/>
            <person name="White F.F."/>
            <person name="Salzberg S.L."/>
        </authorList>
    </citation>
    <scope>NUCLEOTIDE SEQUENCE [LARGE SCALE GENOMIC DNA]</scope>
    <source>
        <strain evidence="2 3">BLS256</strain>
    </source>
</reference>
<organism evidence="2 3">
    <name type="scientific">Xanthomonas oryzae pv. oryzicola (strain BLS256)</name>
    <dbReference type="NCBI Taxonomy" id="383407"/>
    <lineage>
        <taxon>Bacteria</taxon>
        <taxon>Pseudomonadati</taxon>
        <taxon>Pseudomonadota</taxon>
        <taxon>Gammaproteobacteria</taxon>
        <taxon>Lysobacterales</taxon>
        <taxon>Lysobacteraceae</taxon>
        <taxon>Xanthomonas</taxon>
    </lineage>
</organism>
<dbReference type="AlphaFoldDB" id="G7TJQ1"/>
<accession>G7TJQ1</accession>
<evidence type="ECO:0000313" key="2">
    <source>
        <dbReference type="EMBL" id="AEQ94453.1"/>
    </source>
</evidence>
<dbReference type="KEGG" id="xor:XOC_0206"/>
<dbReference type="Proteomes" id="UP000008851">
    <property type="component" value="Chromosome"/>
</dbReference>
<feature type="region of interest" description="Disordered" evidence="1">
    <location>
        <begin position="28"/>
        <end position="78"/>
    </location>
</feature>
<feature type="compositionally biased region" description="Basic residues" evidence="1">
    <location>
        <begin position="28"/>
        <end position="58"/>
    </location>
</feature>
<gene>
    <name evidence="2" type="ORF">XOC_0206</name>
</gene>
<dbReference type="HOGENOM" id="CLU_2621181_0_0_6"/>